<feature type="transmembrane region" description="Helical" evidence="1">
    <location>
        <begin position="55"/>
        <end position="80"/>
    </location>
</feature>
<dbReference type="RefSeq" id="WP_272737545.1">
    <property type="nucleotide sequence ID" value="NZ_CP116942.1"/>
</dbReference>
<comment type="function">
    <text evidence="1">NDH-1 shuttles electrons from NADH, via FMN and iron-sulfur (Fe-S) centers, to quinones in the respiratory chain. Couples the redox reaction to proton translocation (for every two electrons transferred, four hydrogen ions are translocated across the cytoplasmic membrane), and thus conserves the redox energy in a proton gradient.</text>
</comment>
<proteinExistence type="inferred from homology"/>
<dbReference type="GO" id="GO:0008137">
    <property type="term" value="F:NADH dehydrogenase (ubiquinone) activity"/>
    <property type="evidence" value="ECO:0007669"/>
    <property type="project" value="UniProtKB-UniRule"/>
</dbReference>
<dbReference type="Gene3D" id="1.20.120.1200">
    <property type="entry name" value="NADH-ubiquinone/plastoquinone oxidoreductase chain 6, subunit NuoJ"/>
    <property type="match status" value="1"/>
</dbReference>
<keyword evidence="1" id="KW-0812">Transmembrane</keyword>
<sequence>MIDVAFVVFSLTAVVSGYLVFRVDSMIRASFLLLASFLNVGAVLVLLLAEYLGTALLFMMTVEMIVMALFMVMFMMNPAGLNPMSMVHQPRVAAVAGVVAAGGIWAVALFAEFPDAPVVDADQAVRDLGFELLGQSMLVFESAGVTLLATMVCAVVLSAARGRYGDGYEGSVAPPLDPGGDHRPEDDLVDDDAAGDHHHGHGGM</sequence>
<keyword evidence="1" id="KW-0520">NAD</keyword>
<dbReference type="GO" id="GO:0048038">
    <property type="term" value="F:quinone binding"/>
    <property type="evidence" value="ECO:0007669"/>
    <property type="project" value="UniProtKB-UniRule"/>
</dbReference>
<evidence type="ECO:0000256" key="1">
    <source>
        <dbReference type="RuleBase" id="RU004429"/>
    </source>
</evidence>
<organism evidence="3 4">
    <name type="scientific">Iamia majanohamensis</name>
    <dbReference type="NCBI Taxonomy" id="467976"/>
    <lineage>
        <taxon>Bacteria</taxon>
        <taxon>Bacillati</taxon>
        <taxon>Actinomycetota</taxon>
        <taxon>Acidimicrobiia</taxon>
        <taxon>Acidimicrobiales</taxon>
        <taxon>Iamiaceae</taxon>
        <taxon>Iamia</taxon>
    </lineage>
</organism>
<dbReference type="AlphaFoldDB" id="A0AAE9YBE7"/>
<feature type="transmembrane region" description="Helical" evidence="1">
    <location>
        <begin position="92"/>
        <end position="113"/>
    </location>
</feature>
<keyword evidence="1" id="KW-1133">Transmembrane helix</keyword>
<dbReference type="InterPro" id="IPR042106">
    <property type="entry name" value="Nuo/plastoQ_OxRdtase_6_NuoJ"/>
</dbReference>
<feature type="transmembrane region" description="Helical" evidence="1">
    <location>
        <begin position="6"/>
        <end position="23"/>
    </location>
</feature>
<gene>
    <name evidence="3" type="ORF">PO878_04730</name>
</gene>
<accession>A0AAE9YBE7</accession>
<keyword evidence="4" id="KW-1185">Reference proteome</keyword>
<feature type="transmembrane region" description="Helical" evidence="1">
    <location>
        <begin position="30"/>
        <end position="49"/>
    </location>
</feature>
<protein>
    <recommendedName>
        <fullName evidence="1">NADH-quinone oxidoreductase subunit J</fullName>
        <ecNumber evidence="1">7.1.1.-</ecNumber>
    </recommendedName>
</protein>
<comment type="catalytic activity">
    <reaction evidence="1">
        <text>a quinone + NADH + 5 H(+)(in) = a quinol + NAD(+) + 4 H(+)(out)</text>
        <dbReference type="Rhea" id="RHEA:57888"/>
        <dbReference type="ChEBI" id="CHEBI:15378"/>
        <dbReference type="ChEBI" id="CHEBI:24646"/>
        <dbReference type="ChEBI" id="CHEBI:57540"/>
        <dbReference type="ChEBI" id="CHEBI:57945"/>
        <dbReference type="ChEBI" id="CHEBI:132124"/>
    </reaction>
</comment>
<comment type="subcellular location">
    <subcellularLocation>
        <location evidence="1">Cell membrane</location>
        <topology evidence="1">Multi-pass membrane protein</topology>
    </subcellularLocation>
</comment>
<keyword evidence="1" id="KW-0874">Quinone</keyword>
<keyword evidence="1" id="KW-0472">Membrane</keyword>
<evidence type="ECO:0000313" key="4">
    <source>
        <dbReference type="Proteomes" id="UP001216390"/>
    </source>
</evidence>
<dbReference type="EMBL" id="CP116942">
    <property type="protein sequence ID" value="WCO68028.1"/>
    <property type="molecule type" value="Genomic_DNA"/>
</dbReference>
<dbReference type="Pfam" id="PF00499">
    <property type="entry name" value="Oxidored_q3"/>
    <property type="match status" value="1"/>
</dbReference>
<evidence type="ECO:0000256" key="2">
    <source>
        <dbReference type="SAM" id="MobiDB-lite"/>
    </source>
</evidence>
<keyword evidence="1" id="KW-1003">Cell membrane</keyword>
<dbReference type="EC" id="7.1.1.-" evidence="1"/>
<feature type="transmembrane region" description="Helical" evidence="1">
    <location>
        <begin position="133"/>
        <end position="157"/>
    </location>
</feature>
<dbReference type="Proteomes" id="UP001216390">
    <property type="component" value="Chromosome"/>
</dbReference>
<dbReference type="GO" id="GO:0005886">
    <property type="term" value="C:plasma membrane"/>
    <property type="evidence" value="ECO:0007669"/>
    <property type="project" value="UniProtKB-SubCell"/>
</dbReference>
<comment type="similarity">
    <text evidence="1">Belongs to the complex I subunit 6 family.</text>
</comment>
<evidence type="ECO:0000313" key="3">
    <source>
        <dbReference type="EMBL" id="WCO68028.1"/>
    </source>
</evidence>
<dbReference type="KEGG" id="ima:PO878_04730"/>
<feature type="region of interest" description="Disordered" evidence="2">
    <location>
        <begin position="170"/>
        <end position="204"/>
    </location>
</feature>
<reference evidence="3" key="1">
    <citation type="submission" date="2023-01" db="EMBL/GenBank/DDBJ databases">
        <title>The diversity of Class Acidimicrobiia in South China Sea sediment environments and the proposal of Iamia marina sp. nov., a novel species of the genus Iamia.</title>
        <authorList>
            <person name="He Y."/>
            <person name="Tian X."/>
        </authorList>
    </citation>
    <scope>NUCLEOTIDE SEQUENCE</scope>
    <source>
        <strain evidence="3">DSM 19957</strain>
    </source>
</reference>
<name>A0AAE9YBE7_9ACTN</name>
<dbReference type="InterPro" id="IPR001457">
    <property type="entry name" value="NADH_UbQ/plastoQ_OxRdtase_su6"/>
</dbReference>